<reference evidence="3 4" key="1">
    <citation type="submission" date="2013-11" db="EMBL/GenBank/DDBJ databases">
        <authorList>
            <person name="da Piedade I."/>
            <person name="Tang M.H.E."/>
            <person name="Bojesen A.M."/>
        </authorList>
    </citation>
    <scope>NUCLEOTIDE SEQUENCE [LARGE SCALE GENOMIC DNA]</scope>
    <source>
        <strain evidence="3 4">Sz4is</strain>
    </source>
</reference>
<accession>A0AAW3GJU4</accession>
<dbReference type="Pfam" id="PF14501">
    <property type="entry name" value="HATPase_c_5"/>
    <property type="match status" value="1"/>
</dbReference>
<evidence type="ECO:0000313" key="3">
    <source>
        <dbReference type="EMBL" id="KIS15366.1"/>
    </source>
</evidence>
<feature type="transmembrane region" description="Helical" evidence="1">
    <location>
        <begin position="15"/>
        <end position="38"/>
    </location>
</feature>
<proteinExistence type="predicted"/>
<dbReference type="SUPFAM" id="SSF55874">
    <property type="entry name" value="ATPase domain of HSP90 chaperone/DNA topoisomerase II/histidine kinase"/>
    <property type="match status" value="1"/>
</dbReference>
<evidence type="ECO:0000259" key="2">
    <source>
        <dbReference type="Pfam" id="PF14501"/>
    </source>
</evidence>
<dbReference type="PANTHER" id="PTHR40448:SF1">
    <property type="entry name" value="TWO-COMPONENT SENSOR HISTIDINE KINASE"/>
    <property type="match status" value="1"/>
</dbReference>
<keyword evidence="3" id="KW-0418">Kinase</keyword>
<dbReference type="AlphaFoldDB" id="A0AAW3GJU4"/>
<dbReference type="GO" id="GO:0016301">
    <property type="term" value="F:kinase activity"/>
    <property type="evidence" value="ECO:0007669"/>
    <property type="project" value="UniProtKB-KW"/>
</dbReference>
<keyword evidence="3" id="KW-0808">Transferase</keyword>
<dbReference type="InterPro" id="IPR032834">
    <property type="entry name" value="NatK-like_C"/>
</dbReference>
<feature type="domain" description="Sensor histidine kinase NatK-like C-terminal" evidence="2">
    <location>
        <begin position="167"/>
        <end position="268"/>
    </location>
</feature>
<dbReference type="Gene3D" id="3.30.565.10">
    <property type="entry name" value="Histidine kinase-like ATPase, C-terminal domain"/>
    <property type="match status" value="1"/>
</dbReference>
<dbReference type="InterPro" id="IPR036890">
    <property type="entry name" value="HATPase_C_sf"/>
</dbReference>
<dbReference type="GO" id="GO:0042802">
    <property type="term" value="F:identical protein binding"/>
    <property type="evidence" value="ECO:0007669"/>
    <property type="project" value="TreeGrafter"/>
</dbReference>
<protein>
    <submittedName>
        <fullName evidence="3">Histidine kinase</fullName>
    </submittedName>
</protein>
<comment type="caution">
    <text evidence="3">The sequence shown here is derived from an EMBL/GenBank/DDBJ whole genome shotgun (WGS) entry which is preliminary data.</text>
</comment>
<dbReference type="EMBL" id="JAUE01000082">
    <property type="protein sequence ID" value="KIS15366.1"/>
    <property type="molecule type" value="Genomic_DNA"/>
</dbReference>
<keyword evidence="1" id="KW-0472">Membrane</keyword>
<dbReference type="PANTHER" id="PTHR40448">
    <property type="entry name" value="TWO-COMPONENT SENSOR HISTIDINE KINASE"/>
    <property type="match status" value="1"/>
</dbReference>
<sequence length="274" mass="31833">MRITSSVLTKIKNPFIYEFDTTVSLFIFISYLLTVLYLHEKQLSYFHQENIKQKEQENRDLNELVIELGSLYEEIRGFRHDFGGIIACLEPAIEKQNINEIKHIYQHVCLKMNQRLIKADYTAFNLNQIEDIAFRNVLTQKMLQAKAQKIPFYLEVSNNIPIVEVPMLDTVRLLSILLDNALEGTEKALYPQITVAIIHDATTTSVLIQNTRESVVIDKRKIWEKGYSTKGKNRGIGLPSLLDMIYKLENVDIETIVEEESFTQKLIFRKRGAY</sequence>
<evidence type="ECO:0000313" key="4">
    <source>
        <dbReference type="Proteomes" id="UP000032278"/>
    </source>
</evidence>
<keyword evidence="1" id="KW-0812">Transmembrane</keyword>
<gene>
    <name evidence="3" type="ORF">AT55_01882</name>
</gene>
<organism evidence="3 4">
    <name type="scientific">Streptococcus equi subsp. zooepidemicus Sz4is</name>
    <dbReference type="NCBI Taxonomy" id="1381082"/>
    <lineage>
        <taxon>Bacteria</taxon>
        <taxon>Bacillati</taxon>
        <taxon>Bacillota</taxon>
        <taxon>Bacilli</taxon>
        <taxon>Lactobacillales</taxon>
        <taxon>Streptococcaceae</taxon>
        <taxon>Streptococcus</taxon>
    </lineage>
</organism>
<evidence type="ECO:0000256" key="1">
    <source>
        <dbReference type="SAM" id="Phobius"/>
    </source>
</evidence>
<name>A0AAW3GJU4_STRSZ</name>
<dbReference type="Proteomes" id="UP000032278">
    <property type="component" value="Unassembled WGS sequence"/>
</dbReference>
<keyword evidence="1" id="KW-1133">Transmembrane helix</keyword>